<feature type="domain" description="Fascin-like" evidence="6">
    <location>
        <begin position="428"/>
        <end position="512"/>
    </location>
</feature>
<dbReference type="SUPFAM" id="SSF50405">
    <property type="entry name" value="Actin-crosslinking proteins"/>
    <property type="match status" value="4"/>
</dbReference>
<dbReference type="GO" id="GO:0015629">
    <property type="term" value="C:actin cytoskeleton"/>
    <property type="evidence" value="ECO:0007669"/>
    <property type="project" value="TreeGrafter"/>
</dbReference>
<dbReference type="Proteomes" id="UP001187531">
    <property type="component" value="Unassembled WGS sequence"/>
</dbReference>
<dbReference type="PANTHER" id="PTHR10551:SF9">
    <property type="entry name" value="FASCIN-2"/>
    <property type="match status" value="1"/>
</dbReference>
<dbReference type="GO" id="GO:0016477">
    <property type="term" value="P:cell migration"/>
    <property type="evidence" value="ECO:0007669"/>
    <property type="project" value="TreeGrafter"/>
</dbReference>
<evidence type="ECO:0000259" key="6">
    <source>
        <dbReference type="Pfam" id="PF06268"/>
    </source>
</evidence>
<dbReference type="EMBL" id="JAVRJZ010000016">
    <property type="protein sequence ID" value="KAK2710834.1"/>
    <property type="molecule type" value="Genomic_DNA"/>
</dbReference>
<dbReference type="PIRSF" id="PIRSF005682">
    <property type="entry name" value="Fascin"/>
    <property type="match status" value="1"/>
</dbReference>
<organism evidence="7 8">
    <name type="scientific">Artemia franciscana</name>
    <name type="common">Brine shrimp</name>
    <name type="synonym">Artemia sanfranciscana</name>
    <dbReference type="NCBI Taxonomy" id="6661"/>
    <lineage>
        <taxon>Eukaryota</taxon>
        <taxon>Metazoa</taxon>
        <taxon>Ecdysozoa</taxon>
        <taxon>Arthropoda</taxon>
        <taxon>Crustacea</taxon>
        <taxon>Branchiopoda</taxon>
        <taxon>Anostraca</taxon>
        <taxon>Artemiidae</taxon>
        <taxon>Artemia</taxon>
    </lineage>
</organism>
<dbReference type="CDD" id="cd23351">
    <property type="entry name" value="beta-trefoil_singed_rpt2"/>
    <property type="match status" value="1"/>
</dbReference>
<evidence type="ECO:0000256" key="4">
    <source>
        <dbReference type="ARBA" id="ARBA00023203"/>
    </source>
</evidence>
<keyword evidence="8" id="KW-1185">Reference proteome</keyword>
<dbReference type="GO" id="GO:0051017">
    <property type="term" value="P:actin filament bundle assembly"/>
    <property type="evidence" value="ECO:0007669"/>
    <property type="project" value="TreeGrafter"/>
</dbReference>
<feature type="domain" description="Fascin-like" evidence="6">
    <location>
        <begin position="41"/>
        <end position="154"/>
    </location>
</feature>
<dbReference type="PANTHER" id="PTHR10551">
    <property type="entry name" value="FASCIN"/>
    <property type="match status" value="1"/>
</dbReference>
<evidence type="ECO:0000256" key="2">
    <source>
        <dbReference type="ARBA" id="ARBA00007415"/>
    </source>
</evidence>
<reference evidence="7" key="1">
    <citation type="submission" date="2023-07" db="EMBL/GenBank/DDBJ databases">
        <title>Chromosome-level genome assembly of Artemia franciscana.</title>
        <authorList>
            <person name="Jo E."/>
        </authorList>
    </citation>
    <scope>NUCLEOTIDE SEQUENCE</scope>
    <source>
        <tissue evidence="7">Whole body</tissue>
    </source>
</reference>
<dbReference type="Gene3D" id="2.80.10.50">
    <property type="match status" value="4"/>
</dbReference>
<dbReference type="FunFam" id="2.80.10.50:FF:000010">
    <property type="entry name" value="Fascin"/>
    <property type="match status" value="1"/>
</dbReference>
<feature type="domain" description="Fascin-like" evidence="6">
    <location>
        <begin position="164"/>
        <end position="277"/>
    </location>
</feature>
<dbReference type="GO" id="GO:0007163">
    <property type="term" value="P:establishment or maintenance of cell polarity"/>
    <property type="evidence" value="ECO:0007669"/>
    <property type="project" value="TreeGrafter"/>
</dbReference>
<comment type="caution">
    <text evidence="7">The sequence shown here is derived from an EMBL/GenBank/DDBJ whole genome shotgun (WGS) entry which is preliminary data.</text>
</comment>
<dbReference type="InterPro" id="IPR010431">
    <property type="entry name" value="Fascin"/>
</dbReference>
<evidence type="ECO:0000256" key="5">
    <source>
        <dbReference type="ARBA" id="ARBA00023212"/>
    </source>
</evidence>
<evidence type="ECO:0000313" key="8">
    <source>
        <dbReference type="Proteomes" id="UP001187531"/>
    </source>
</evidence>
<evidence type="ECO:0000313" key="7">
    <source>
        <dbReference type="EMBL" id="KAK2710834.1"/>
    </source>
</evidence>
<keyword evidence="5" id="KW-0206">Cytoskeleton</keyword>
<dbReference type="FunFam" id="2.80.10.50:FF:000015">
    <property type="entry name" value="Fascin"/>
    <property type="match status" value="1"/>
</dbReference>
<name>A0AA88L2J9_ARTSF</name>
<keyword evidence="3" id="KW-0963">Cytoplasm</keyword>
<dbReference type="InterPro" id="IPR008999">
    <property type="entry name" value="Actin-crosslinking"/>
</dbReference>
<proteinExistence type="inferred from homology"/>
<dbReference type="GO" id="GO:0030674">
    <property type="term" value="F:protein-macromolecule adaptor activity"/>
    <property type="evidence" value="ECO:0007669"/>
    <property type="project" value="InterPro"/>
</dbReference>
<dbReference type="GO" id="GO:0005737">
    <property type="term" value="C:cytoplasm"/>
    <property type="evidence" value="ECO:0007669"/>
    <property type="project" value="TreeGrafter"/>
</dbReference>
<dbReference type="Pfam" id="PF06268">
    <property type="entry name" value="Fascin"/>
    <property type="match status" value="4"/>
</dbReference>
<dbReference type="AlphaFoldDB" id="A0AA88L2J9"/>
<gene>
    <name evidence="7" type="ORF">QYM36_012128</name>
</gene>
<comment type="similarity">
    <text evidence="2">Belongs to the fascin family.</text>
</comment>
<dbReference type="InterPro" id="IPR022768">
    <property type="entry name" value="Fascin-like_dom"/>
</dbReference>
<dbReference type="FunFam" id="2.80.10.50:FF:000008">
    <property type="entry name" value="Fascin"/>
    <property type="match status" value="1"/>
</dbReference>
<accession>A0AA88L2J9</accession>
<dbReference type="FunFam" id="2.80.10.50:FF:000064">
    <property type="entry name" value="Fascin"/>
    <property type="match status" value="1"/>
</dbReference>
<dbReference type="InterPro" id="IPR024703">
    <property type="entry name" value="Fascin_metazoans"/>
</dbReference>
<protein>
    <recommendedName>
        <fullName evidence="6">Fascin-like domain-containing protein</fullName>
    </recommendedName>
</protein>
<evidence type="ECO:0000256" key="3">
    <source>
        <dbReference type="ARBA" id="ARBA00022490"/>
    </source>
</evidence>
<evidence type="ECO:0000256" key="1">
    <source>
        <dbReference type="ARBA" id="ARBA00004245"/>
    </source>
</evidence>
<sequence>MVFNNGSGSNSDAASVGSGTSSLSSDLRGNWNVGLVNSSLKKYLTAETFGFKVNASGASFKKKQTWLLEPYGDNTDAIALRSHLDKYLAVDQYGNVTCESDEKDESSKFDIIISPSDSKGRWALRHVLRGYYLGASADKLICTAKSAGDAELWWVVLVARPQVNLRSVGRKRFAHLSEEKDEIHVDSNVPWGADTLFTLEFREDAHMYAIHTCNDKYLQRDGKLVDICTDACLFSAEYHDGHIALRDSQGAYLAPIGSRAVLKTRSSNVTRDELFSLEDSVPQATFMSLMNGRYVSVKQGVDVTANQDEVSDHETFQLEFDLATKRWYLRTMGDRYWTLESGGGIQAGATKKSSNALFELAWQADCSVAFRANNGKYVATKKSGHLFANSEVVDDASKFYFHLANRPVLVLKCDQGFVGFKSANTPKMECNKAQYETIIVEKGPKGQVFFKGQNNCYWQLTGDGVTVDADSPEGLYLELREPSKIAIKTPNNTYLNADKNGVFKASSAETPTLWEF</sequence>
<feature type="domain" description="Fascin-like" evidence="6">
    <location>
        <begin position="291"/>
        <end position="399"/>
    </location>
</feature>
<keyword evidence="4" id="KW-0009">Actin-binding</keyword>
<comment type="subcellular location">
    <subcellularLocation>
        <location evidence="1">Cytoplasm</location>
        <location evidence="1">Cytoskeleton</location>
    </subcellularLocation>
</comment>
<dbReference type="GO" id="GO:0051015">
    <property type="term" value="F:actin filament binding"/>
    <property type="evidence" value="ECO:0007669"/>
    <property type="project" value="InterPro"/>
</dbReference>